<organism evidence="2 3">
    <name type="scientific">Zasmidium cellare</name>
    <name type="common">Wine cellar mold</name>
    <name type="synonym">Racodium cellare</name>
    <dbReference type="NCBI Taxonomy" id="395010"/>
    <lineage>
        <taxon>Eukaryota</taxon>
        <taxon>Fungi</taxon>
        <taxon>Dikarya</taxon>
        <taxon>Ascomycota</taxon>
        <taxon>Pezizomycotina</taxon>
        <taxon>Dothideomycetes</taxon>
        <taxon>Dothideomycetidae</taxon>
        <taxon>Mycosphaerellales</taxon>
        <taxon>Mycosphaerellaceae</taxon>
        <taxon>Zasmidium</taxon>
    </lineage>
</organism>
<dbReference type="PANTHER" id="PTHR37811">
    <property type="entry name" value="BLL5343 PROTEIN"/>
    <property type="match status" value="1"/>
</dbReference>
<name>A0ABR0ET85_ZASCE</name>
<reference evidence="2 3" key="1">
    <citation type="journal article" date="2023" name="G3 (Bethesda)">
        <title>A chromosome-level genome assembly of Zasmidium syzygii isolated from banana leaves.</title>
        <authorList>
            <person name="van Westerhoven A.C."/>
            <person name="Mehrabi R."/>
            <person name="Talebi R."/>
            <person name="Steentjes M.B.F."/>
            <person name="Corcolon B."/>
            <person name="Chong P.A."/>
            <person name="Kema G.H.J."/>
            <person name="Seidl M.F."/>
        </authorList>
    </citation>
    <scope>NUCLEOTIDE SEQUENCE [LARGE SCALE GENOMIC DNA]</scope>
    <source>
        <strain evidence="2 3">P124</strain>
    </source>
</reference>
<gene>
    <name evidence="2" type="ORF">PRZ48_005515</name>
</gene>
<dbReference type="Proteomes" id="UP001305779">
    <property type="component" value="Unassembled WGS sequence"/>
</dbReference>
<keyword evidence="3" id="KW-1185">Reference proteome</keyword>
<proteinExistence type="predicted"/>
<evidence type="ECO:0000313" key="3">
    <source>
        <dbReference type="Proteomes" id="UP001305779"/>
    </source>
</evidence>
<evidence type="ECO:0000256" key="1">
    <source>
        <dbReference type="SAM" id="MobiDB-lite"/>
    </source>
</evidence>
<dbReference type="InterPro" id="IPR011008">
    <property type="entry name" value="Dimeric_a/b-barrel"/>
</dbReference>
<dbReference type="InterPro" id="IPR052936">
    <property type="entry name" value="Jasmonate_Hydroxylase-like"/>
</dbReference>
<protein>
    <recommendedName>
        <fullName evidence="4">ABM domain-containing protein</fullName>
    </recommendedName>
</protein>
<dbReference type="PANTHER" id="PTHR37811:SF2">
    <property type="entry name" value="ABM DOMAIN-CONTAINING PROTEIN"/>
    <property type="match status" value="1"/>
</dbReference>
<comment type="caution">
    <text evidence="2">The sequence shown here is derived from an EMBL/GenBank/DDBJ whole genome shotgun (WGS) entry which is preliminary data.</text>
</comment>
<dbReference type="EMBL" id="JAXOVC010000003">
    <property type="protein sequence ID" value="KAK4504599.1"/>
    <property type="molecule type" value="Genomic_DNA"/>
</dbReference>
<accession>A0ABR0ET85</accession>
<evidence type="ECO:0008006" key="4">
    <source>
        <dbReference type="Google" id="ProtNLM"/>
    </source>
</evidence>
<sequence>MYIVTSEVLLFAGKKALAGQYHDALEPHLHRIPGFVQEIRYASLDVPNKGLTLTFWDDSEAISRWRNQIDHLPIQEKGNRYVFQEYRLRIGSVFGKRQTVHEIQSQTRGFMALYWRPKDQNEQSLDFEKMSELKDEVASRVEAFMLDCATYEDNASILRLSGWGSQEDALLYEESIVRTPGDRLERRDYTRERREDAPHREPGK</sequence>
<dbReference type="SUPFAM" id="SSF54909">
    <property type="entry name" value="Dimeric alpha+beta barrel"/>
    <property type="match status" value="1"/>
</dbReference>
<evidence type="ECO:0000313" key="2">
    <source>
        <dbReference type="EMBL" id="KAK4504599.1"/>
    </source>
</evidence>
<feature type="region of interest" description="Disordered" evidence="1">
    <location>
        <begin position="183"/>
        <end position="204"/>
    </location>
</feature>
<dbReference type="Gene3D" id="3.30.70.100">
    <property type="match status" value="1"/>
</dbReference>